<keyword evidence="3" id="KW-1185">Reference proteome</keyword>
<dbReference type="Proteomes" id="UP001201980">
    <property type="component" value="Unassembled WGS sequence"/>
</dbReference>
<name>A0AAD5WXF6_9PEZI</name>
<evidence type="ECO:0000313" key="2">
    <source>
        <dbReference type="EMBL" id="KAJ2905798.1"/>
    </source>
</evidence>
<feature type="region of interest" description="Disordered" evidence="1">
    <location>
        <begin position="217"/>
        <end position="275"/>
    </location>
</feature>
<reference evidence="2" key="1">
    <citation type="submission" date="2022-07" db="EMBL/GenBank/DDBJ databases">
        <title>Draft genome sequence of Zalerion maritima ATCC 34329, a (micro)plastics degrading marine fungus.</title>
        <authorList>
            <person name="Paco A."/>
            <person name="Goncalves M.F.M."/>
            <person name="Rocha-Santos T.A.P."/>
            <person name="Alves A."/>
        </authorList>
    </citation>
    <scope>NUCLEOTIDE SEQUENCE</scope>
    <source>
        <strain evidence="2">ATCC 34329</strain>
    </source>
</reference>
<dbReference type="AlphaFoldDB" id="A0AAD5WXF6"/>
<feature type="compositionally biased region" description="Gly residues" evidence="1">
    <location>
        <begin position="236"/>
        <end position="248"/>
    </location>
</feature>
<feature type="compositionally biased region" description="Low complexity" evidence="1">
    <location>
        <begin position="249"/>
        <end position="260"/>
    </location>
</feature>
<dbReference type="EMBL" id="JAKWBI020000024">
    <property type="protein sequence ID" value="KAJ2905798.1"/>
    <property type="molecule type" value="Genomic_DNA"/>
</dbReference>
<accession>A0AAD5WXF6</accession>
<organism evidence="2 3">
    <name type="scientific">Zalerion maritima</name>
    <dbReference type="NCBI Taxonomy" id="339359"/>
    <lineage>
        <taxon>Eukaryota</taxon>
        <taxon>Fungi</taxon>
        <taxon>Dikarya</taxon>
        <taxon>Ascomycota</taxon>
        <taxon>Pezizomycotina</taxon>
        <taxon>Sordariomycetes</taxon>
        <taxon>Lulworthiomycetidae</taxon>
        <taxon>Lulworthiales</taxon>
        <taxon>Lulworthiaceae</taxon>
        <taxon>Zalerion</taxon>
    </lineage>
</organism>
<comment type="caution">
    <text evidence="2">The sequence shown here is derived from an EMBL/GenBank/DDBJ whole genome shotgun (WGS) entry which is preliminary data.</text>
</comment>
<evidence type="ECO:0000256" key="1">
    <source>
        <dbReference type="SAM" id="MobiDB-lite"/>
    </source>
</evidence>
<proteinExistence type="predicted"/>
<gene>
    <name evidence="2" type="ORF">MKZ38_004259</name>
</gene>
<protein>
    <submittedName>
        <fullName evidence="2">Uncharacterized protein</fullName>
    </submittedName>
</protein>
<evidence type="ECO:0000313" key="3">
    <source>
        <dbReference type="Proteomes" id="UP001201980"/>
    </source>
</evidence>
<sequence length="297" mass="29849">MENYANALAAVVATPTPVLPDLHDLVARDANDCLDAGDILSSCVSAMPTFTDASTEEIAQCFCCDGSSWDAEHFDDPVGSCYDYLTDELPAETSMASIYYILDGFCGSVGSVNCGGATTTAAPTATAAAGSGSAGCASAGDMIGVCSSIMPDFSGATDEELAACLCYDNSGDWDPSEFDDNMSGCLNWASASDTELFSSVSALSDYCTDIGPVTVAADESPSTTLDPGSATTDDSGSGGGLGLGGGFGSSSDSSSDSTTTQVITDPTDSPAENVGERMVAGGGVAGLVAWVLGFYIL</sequence>